<accession>A0A5B2VVP2</accession>
<sequence length="87" mass="9330">MANLISNVKHASPSWMVIVTTALTALATYGPQAIATLPGSVSQTTQDWLQWIFGNLAIVMGVTAMMSKSKASVVGNRPDDRNKDKQP</sequence>
<name>A0A5B2VVP2_9BACT</name>
<proteinExistence type="predicted"/>
<keyword evidence="1" id="KW-0472">Membrane</keyword>
<feature type="transmembrane region" description="Helical" evidence="1">
    <location>
        <begin position="48"/>
        <end position="67"/>
    </location>
</feature>
<dbReference type="AlphaFoldDB" id="A0A5B2VVP2"/>
<dbReference type="EMBL" id="VUOC01000002">
    <property type="protein sequence ID" value="KAA2242794.1"/>
    <property type="molecule type" value="Genomic_DNA"/>
</dbReference>
<gene>
    <name evidence="2" type="ORF">F0L74_09710</name>
</gene>
<dbReference type="RefSeq" id="WP_149837670.1">
    <property type="nucleotide sequence ID" value="NZ_VUOC01000002.1"/>
</dbReference>
<comment type="caution">
    <text evidence="2">The sequence shown here is derived from an EMBL/GenBank/DDBJ whole genome shotgun (WGS) entry which is preliminary data.</text>
</comment>
<keyword evidence="3" id="KW-1185">Reference proteome</keyword>
<evidence type="ECO:0000313" key="3">
    <source>
        <dbReference type="Proteomes" id="UP000324611"/>
    </source>
</evidence>
<keyword evidence="1" id="KW-1133">Transmembrane helix</keyword>
<organism evidence="2 3">
    <name type="scientific">Chitinophaga agrisoli</name>
    <dbReference type="NCBI Taxonomy" id="2607653"/>
    <lineage>
        <taxon>Bacteria</taxon>
        <taxon>Pseudomonadati</taxon>
        <taxon>Bacteroidota</taxon>
        <taxon>Chitinophagia</taxon>
        <taxon>Chitinophagales</taxon>
        <taxon>Chitinophagaceae</taxon>
        <taxon>Chitinophaga</taxon>
    </lineage>
</organism>
<evidence type="ECO:0000313" key="2">
    <source>
        <dbReference type="EMBL" id="KAA2242794.1"/>
    </source>
</evidence>
<evidence type="ECO:0008006" key="4">
    <source>
        <dbReference type="Google" id="ProtNLM"/>
    </source>
</evidence>
<reference evidence="2 3" key="2">
    <citation type="submission" date="2019-09" db="EMBL/GenBank/DDBJ databases">
        <authorList>
            <person name="Jin C."/>
        </authorList>
    </citation>
    <scope>NUCLEOTIDE SEQUENCE [LARGE SCALE GENOMIC DNA]</scope>
    <source>
        <strain evidence="2 3">BN140078</strain>
    </source>
</reference>
<dbReference type="Proteomes" id="UP000324611">
    <property type="component" value="Unassembled WGS sequence"/>
</dbReference>
<evidence type="ECO:0000256" key="1">
    <source>
        <dbReference type="SAM" id="Phobius"/>
    </source>
</evidence>
<protein>
    <recommendedName>
        <fullName evidence="4">Holin</fullName>
    </recommendedName>
</protein>
<reference evidence="2 3" key="1">
    <citation type="submission" date="2019-09" db="EMBL/GenBank/DDBJ databases">
        <title>Chitinophaga ginsengihumi sp. nov., isolated from soil of ginseng rhizosphere.</title>
        <authorList>
            <person name="Lee J."/>
        </authorList>
    </citation>
    <scope>NUCLEOTIDE SEQUENCE [LARGE SCALE GENOMIC DNA]</scope>
    <source>
        <strain evidence="2 3">BN140078</strain>
    </source>
</reference>
<keyword evidence="1" id="KW-0812">Transmembrane</keyword>